<feature type="transmembrane region" description="Helical" evidence="2">
    <location>
        <begin position="146"/>
        <end position="168"/>
    </location>
</feature>
<reference evidence="3" key="1">
    <citation type="submission" date="2020-07" db="EMBL/GenBank/DDBJ databases">
        <title>Multicomponent nature underlies the extraordinary mechanical properties of spider dragline silk.</title>
        <authorList>
            <person name="Kono N."/>
            <person name="Nakamura H."/>
            <person name="Mori M."/>
            <person name="Yoshida Y."/>
            <person name="Ohtoshi R."/>
            <person name="Malay A.D."/>
            <person name="Moran D.A.P."/>
            <person name="Tomita M."/>
            <person name="Numata K."/>
            <person name="Arakawa K."/>
        </authorList>
    </citation>
    <scope>NUCLEOTIDE SEQUENCE</scope>
</reference>
<name>A0A8X6HIT8_TRICU</name>
<evidence type="ECO:0000313" key="3">
    <source>
        <dbReference type="EMBL" id="GFR03874.1"/>
    </source>
</evidence>
<gene>
    <name evidence="3" type="primary">Wxf_03222</name>
    <name evidence="3" type="ORF">TNCT_490741</name>
</gene>
<evidence type="ECO:0008006" key="5">
    <source>
        <dbReference type="Google" id="ProtNLM"/>
    </source>
</evidence>
<proteinExistence type="predicted"/>
<feature type="region of interest" description="Disordered" evidence="1">
    <location>
        <begin position="70"/>
        <end position="95"/>
    </location>
</feature>
<evidence type="ECO:0000313" key="4">
    <source>
        <dbReference type="Proteomes" id="UP000887116"/>
    </source>
</evidence>
<comment type="caution">
    <text evidence="3">The sequence shown here is derived from an EMBL/GenBank/DDBJ whole genome shotgun (WGS) entry which is preliminary data.</text>
</comment>
<evidence type="ECO:0000256" key="1">
    <source>
        <dbReference type="SAM" id="MobiDB-lite"/>
    </source>
</evidence>
<keyword evidence="2" id="KW-0812">Transmembrane</keyword>
<keyword evidence="2" id="KW-1133">Transmembrane helix</keyword>
<protein>
    <recommendedName>
        <fullName evidence="5">Transmembrane protein</fullName>
    </recommendedName>
</protein>
<dbReference type="AlphaFoldDB" id="A0A8X6HIT8"/>
<feature type="transmembrane region" description="Helical" evidence="2">
    <location>
        <begin position="120"/>
        <end position="140"/>
    </location>
</feature>
<organism evidence="3 4">
    <name type="scientific">Trichonephila clavata</name>
    <name type="common">Joro spider</name>
    <name type="synonym">Nephila clavata</name>
    <dbReference type="NCBI Taxonomy" id="2740835"/>
    <lineage>
        <taxon>Eukaryota</taxon>
        <taxon>Metazoa</taxon>
        <taxon>Ecdysozoa</taxon>
        <taxon>Arthropoda</taxon>
        <taxon>Chelicerata</taxon>
        <taxon>Arachnida</taxon>
        <taxon>Araneae</taxon>
        <taxon>Araneomorphae</taxon>
        <taxon>Entelegynae</taxon>
        <taxon>Araneoidea</taxon>
        <taxon>Nephilidae</taxon>
        <taxon>Trichonephila</taxon>
    </lineage>
</organism>
<evidence type="ECO:0000256" key="2">
    <source>
        <dbReference type="SAM" id="Phobius"/>
    </source>
</evidence>
<sequence>MNLHWLNYLAPKIKEDIVNGKQPRDLKLVDLREIPMLWSEQHKDATHAIDKATETDTKLCNINSEDLQPISESSEEAQIENTVEPTSVDRADRPSSAELYFDNKENSADEKSSKKAIQPIVAGVVGAALLVSCVASYLLIESSKVHVIAVIGGIVGLVCMCFALYNALKPGTKLEKVESVKQPIQSF</sequence>
<dbReference type="EMBL" id="BMAO01025618">
    <property type="protein sequence ID" value="GFR03874.1"/>
    <property type="molecule type" value="Genomic_DNA"/>
</dbReference>
<keyword evidence="2" id="KW-0472">Membrane</keyword>
<dbReference type="Proteomes" id="UP000887116">
    <property type="component" value="Unassembled WGS sequence"/>
</dbReference>
<accession>A0A8X6HIT8</accession>
<keyword evidence="4" id="KW-1185">Reference proteome</keyword>